<dbReference type="OrthoDB" id="4199007at2759"/>
<organism evidence="2 3">
    <name type="scientific">Polytolypa hystricis (strain UAMH7299)</name>
    <dbReference type="NCBI Taxonomy" id="1447883"/>
    <lineage>
        <taxon>Eukaryota</taxon>
        <taxon>Fungi</taxon>
        <taxon>Dikarya</taxon>
        <taxon>Ascomycota</taxon>
        <taxon>Pezizomycotina</taxon>
        <taxon>Eurotiomycetes</taxon>
        <taxon>Eurotiomycetidae</taxon>
        <taxon>Onygenales</taxon>
        <taxon>Onygenales incertae sedis</taxon>
        <taxon>Polytolypa</taxon>
    </lineage>
</organism>
<proteinExistence type="predicted"/>
<dbReference type="Proteomes" id="UP000224634">
    <property type="component" value="Unassembled WGS sequence"/>
</dbReference>
<accession>A0A2B7YGS2</accession>
<dbReference type="AlphaFoldDB" id="A0A2B7YGS2"/>
<feature type="region of interest" description="Disordered" evidence="1">
    <location>
        <begin position="164"/>
        <end position="192"/>
    </location>
</feature>
<reference evidence="2 3" key="1">
    <citation type="submission" date="2017-10" db="EMBL/GenBank/DDBJ databases">
        <title>Comparative genomics in systemic dimorphic fungi from Ajellomycetaceae.</title>
        <authorList>
            <person name="Munoz J.F."/>
            <person name="Mcewen J.G."/>
            <person name="Clay O.K."/>
            <person name="Cuomo C.A."/>
        </authorList>
    </citation>
    <scope>NUCLEOTIDE SEQUENCE [LARGE SCALE GENOMIC DNA]</scope>
    <source>
        <strain evidence="2 3">UAMH7299</strain>
    </source>
</reference>
<evidence type="ECO:0000313" key="3">
    <source>
        <dbReference type="Proteomes" id="UP000224634"/>
    </source>
</evidence>
<keyword evidence="3" id="KW-1185">Reference proteome</keyword>
<gene>
    <name evidence="2" type="ORF">AJ80_03496</name>
</gene>
<evidence type="ECO:0000313" key="2">
    <source>
        <dbReference type="EMBL" id="PGH20736.1"/>
    </source>
</evidence>
<dbReference type="EMBL" id="PDNA01000039">
    <property type="protein sequence ID" value="PGH20736.1"/>
    <property type="molecule type" value="Genomic_DNA"/>
</dbReference>
<name>A0A2B7YGS2_POLH7</name>
<feature type="compositionally biased region" description="Acidic residues" evidence="1">
    <location>
        <begin position="166"/>
        <end position="192"/>
    </location>
</feature>
<sequence length="436" mass="48142">MALFDARKMSPTILGLPLPLSPVSPFHSLQRHSLLSEQMNTPWESRFHLDTLDTRVANADAAITDASTSDLTASQTFSTAERAAESPITADLTSTGMSSCSCSPPEFLKSVLKNTNVSIPAFRGIGSDSIVSDGHDADDELDEIEAGDSEFETDSELDITGQFYYSDEEEDPDGEYTEDEDEDAETDEAGSDMDDMDDMDDNGAFIAFSNSVHFNSKVEYFFPPAHESEHESENEREQELGANGTSDDLEMTFHEKMQLADAEKQTFCNGFAAILEEYDPAQHTPDLIALDKQLFLALVNGLRTMHCQYYRPIMRSRTLHAKPIAGNMDIISNYEKVKDVNTYLDGTIEFLLGFFPGLFTTEQYAELLGVAESVTSFDLHDCVIYGAGSKEFQQILIKMLAKEFTAGTAAIDDEVLNWLAGEIIEPLGRCASIDST</sequence>
<comment type="caution">
    <text evidence="2">The sequence shown here is derived from an EMBL/GenBank/DDBJ whole genome shotgun (WGS) entry which is preliminary data.</text>
</comment>
<evidence type="ECO:0000256" key="1">
    <source>
        <dbReference type="SAM" id="MobiDB-lite"/>
    </source>
</evidence>
<protein>
    <submittedName>
        <fullName evidence="2">Uncharacterized protein</fullName>
    </submittedName>
</protein>